<dbReference type="GO" id="GO:0000162">
    <property type="term" value="P:L-tryptophan biosynthetic process"/>
    <property type="evidence" value="ECO:0007669"/>
    <property type="project" value="UniProtKB-UniRule"/>
</dbReference>
<evidence type="ECO:0000313" key="12">
    <source>
        <dbReference type="Proteomes" id="UP000214688"/>
    </source>
</evidence>
<evidence type="ECO:0000256" key="2">
    <source>
        <dbReference type="ARBA" id="ARBA00004696"/>
    </source>
</evidence>
<dbReference type="PROSITE" id="PS00614">
    <property type="entry name" value="IGPS"/>
    <property type="match status" value="1"/>
</dbReference>
<keyword evidence="5 9" id="KW-0210">Decarboxylase</keyword>
<gene>
    <name evidence="9" type="primary">trpC</name>
    <name evidence="11" type="ORF">CIG75_10900</name>
</gene>
<evidence type="ECO:0000256" key="7">
    <source>
        <dbReference type="ARBA" id="ARBA00023141"/>
    </source>
</evidence>
<dbReference type="InterPro" id="IPR013798">
    <property type="entry name" value="Indole-3-glycerol_P_synth_dom"/>
</dbReference>
<dbReference type="KEGG" id="tab:CIG75_10900"/>
<evidence type="ECO:0000313" key="11">
    <source>
        <dbReference type="EMBL" id="ASS75433.1"/>
    </source>
</evidence>
<dbReference type="InterPro" id="IPR045186">
    <property type="entry name" value="Indole-3-glycerol_P_synth"/>
</dbReference>
<dbReference type="SUPFAM" id="SSF51366">
    <property type="entry name" value="Ribulose-phoshate binding barrel"/>
    <property type="match status" value="1"/>
</dbReference>
<protein>
    <recommendedName>
        <fullName evidence="9">Indole-3-glycerol phosphate synthase</fullName>
        <shortName evidence="9">IGPS</shortName>
        <ecNumber evidence="9">4.1.1.48</ecNumber>
    </recommendedName>
</protein>
<organism evidence="11 12">
    <name type="scientific">Tumebacillus algifaecis</name>
    <dbReference type="NCBI Taxonomy" id="1214604"/>
    <lineage>
        <taxon>Bacteria</taxon>
        <taxon>Bacillati</taxon>
        <taxon>Bacillota</taxon>
        <taxon>Bacilli</taxon>
        <taxon>Bacillales</taxon>
        <taxon>Alicyclobacillaceae</taxon>
        <taxon>Tumebacillus</taxon>
    </lineage>
</organism>
<reference evidence="11 12" key="1">
    <citation type="journal article" date="2015" name="Int. J. Syst. Evol. Microbiol.">
        <title>Tumebacillus algifaecis sp. nov., isolated from decomposing algal scum.</title>
        <authorList>
            <person name="Wu Y.F."/>
            <person name="Zhang B."/>
            <person name="Xing P."/>
            <person name="Wu Q.L."/>
            <person name="Liu S.J."/>
        </authorList>
    </citation>
    <scope>NUCLEOTIDE SEQUENCE [LARGE SCALE GENOMIC DNA]</scope>
    <source>
        <strain evidence="11 12">THMBR28</strain>
    </source>
</reference>
<name>A0A223D1X2_9BACL</name>
<keyword evidence="4 9" id="KW-0028">Amino-acid biosynthesis</keyword>
<dbReference type="GO" id="GO:0004425">
    <property type="term" value="F:indole-3-glycerol-phosphate synthase activity"/>
    <property type="evidence" value="ECO:0007669"/>
    <property type="project" value="UniProtKB-UniRule"/>
</dbReference>
<keyword evidence="8 9" id="KW-0456">Lyase</keyword>
<proteinExistence type="inferred from homology"/>
<dbReference type="InterPro" id="IPR011060">
    <property type="entry name" value="RibuloseP-bd_barrel"/>
</dbReference>
<dbReference type="UniPathway" id="UPA00035">
    <property type="reaction ID" value="UER00043"/>
</dbReference>
<accession>A0A223D1X2</accession>
<dbReference type="InterPro" id="IPR013785">
    <property type="entry name" value="Aldolase_TIM"/>
</dbReference>
<evidence type="ECO:0000256" key="9">
    <source>
        <dbReference type="HAMAP-Rule" id="MF_00134"/>
    </source>
</evidence>
<evidence type="ECO:0000256" key="6">
    <source>
        <dbReference type="ARBA" id="ARBA00022822"/>
    </source>
</evidence>
<dbReference type="RefSeq" id="WP_094236680.1">
    <property type="nucleotide sequence ID" value="NZ_CP022657.1"/>
</dbReference>
<dbReference type="HAMAP" id="MF_00134_B">
    <property type="entry name" value="IGPS_B"/>
    <property type="match status" value="1"/>
</dbReference>
<dbReference type="AlphaFoldDB" id="A0A223D1X2"/>
<comment type="similarity">
    <text evidence="3 9">Belongs to the TrpC family.</text>
</comment>
<dbReference type="GO" id="GO:0004640">
    <property type="term" value="F:phosphoribosylanthranilate isomerase activity"/>
    <property type="evidence" value="ECO:0007669"/>
    <property type="project" value="TreeGrafter"/>
</dbReference>
<evidence type="ECO:0000256" key="4">
    <source>
        <dbReference type="ARBA" id="ARBA00022605"/>
    </source>
</evidence>
<dbReference type="InterPro" id="IPR001468">
    <property type="entry name" value="Indole-3-GlycerolPSynthase_CS"/>
</dbReference>
<dbReference type="Gene3D" id="3.20.20.70">
    <property type="entry name" value="Aldolase class I"/>
    <property type="match status" value="1"/>
</dbReference>
<feature type="domain" description="Indole-3-glycerol phosphate synthase" evidence="10">
    <location>
        <begin position="3"/>
        <end position="247"/>
    </location>
</feature>
<dbReference type="NCBIfam" id="NF001373">
    <property type="entry name" value="PRK00278.1-6"/>
    <property type="match status" value="1"/>
</dbReference>
<dbReference type="OrthoDB" id="9804217at2"/>
<dbReference type="NCBIfam" id="NF001377">
    <property type="entry name" value="PRK00278.2-4"/>
    <property type="match status" value="1"/>
</dbReference>
<dbReference type="Proteomes" id="UP000214688">
    <property type="component" value="Chromosome"/>
</dbReference>
<evidence type="ECO:0000256" key="5">
    <source>
        <dbReference type="ARBA" id="ARBA00022793"/>
    </source>
</evidence>
<dbReference type="FunFam" id="3.20.20.70:FF:000024">
    <property type="entry name" value="Indole-3-glycerol phosphate synthase"/>
    <property type="match status" value="1"/>
</dbReference>
<evidence type="ECO:0000256" key="3">
    <source>
        <dbReference type="ARBA" id="ARBA00008737"/>
    </source>
</evidence>
<sequence length="264" mass="28617">MILDKIVAVKREEVAMYASNFDLSRVTEEIAGLPVTRGFEQALRKSDAYIALIAEVKKASPSKGIIRPDFDPVTIAEIYARSGANCLSVLTDEQFFQGHADYLRNVRAAVDLPLLRKDFIIDEKQIYESRLLGADCILLIAAILSTAQMQEYLELATLLGLDVLTEVHDEAEVERALEAGAGLLGVNNRDLRDFTVDLGTTARLAEMVPAGTLLVSESGIVTFEDVKQVKAAGAGAILVGETLMRDRLIAPSIDLLLGRSGAQA</sequence>
<dbReference type="Pfam" id="PF00218">
    <property type="entry name" value="IGPS"/>
    <property type="match status" value="1"/>
</dbReference>
<evidence type="ECO:0000256" key="8">
    <source>
        <dbReference type="ARBA" id="ARBA00023239"/>
    </source>
</evidence>
<evidence type="ECO:0000259" key="10">
    <source>
        <dbReference type="Pfam" id="PF00218"/>
    </source>
</evidence>
<evidence type="ECO:0000256" key="1">
    <source>
        <dbReference type="ARBA" id="ARBA00001633"/>
    </source>
</evidence>
<keyword evidence="7 9" id="KW-0057">Aromatic amino acid biosynthesis</keyword>
<comment type="pathway">
    <text evidence="2 9">Amino-acid biosynthesis; L-tryptophan biosynthesis; L-tryptophan from chorismate: step 4/5.</text>
</comment>
<dbReference type="PANTHER" id="PTHR22854:SF2">
    <property type="entry name" value="INDOLE-3-GLYCEROL-PHOSPHATE SYNTHASE"/>
    <property type="match status" value="1"/>
</dbReference>
<dbReference type="CDD" id="cd00331">
    <property type="entry name" value="IGPS"/>
    <property type="match status" value="1"/>
</dbReference>
<keyword evidence="6 9" id="KW-0822">Tryptophan biosynthesis</keyword>
<keyword evidence="12" id="KW-1185">Reference proteome</keyword>
<comment type="catalytic activity">
    <reaction evidence="1 9">
        <text>1-(2-carboxyphenylamino)-1-deoxy-D-ribulose 5-phosphate + H(+) = (1S,2R)-1-C-(indol-3-yl)glycerol 3-phosphate + CO2 + H2O</text>
        <dbReference type="Rhea" id="RHEA:23476"/>
        <dbReference type="ChEBI" id="CHEBI:15377"/>
        <dbReference type="ChEBI" id="CHEBI:15378"/>
        <dbReference type="ChEBI" id="CHEBI:16526"/>
        <dbReference type="ChEBI" id="CHEBI:58613"/>
        <dbReference type="ChEBI" id="CHEBI:58866"/>
        <dbReference type="EC" id="4.1.1.48"/>
    </reaction>
</comment>
<dbReference type="EC" id="4.1.1.48" evidence="9"/>
<dbReference type="PANTHER" id="PTHR22854">
    <property type="entry name" value="TRYPTOPHAN BIOSYNTHESIS PROTEIN"/>
    <property type="match status" value="1"/>
</dbReference>
<dbReference type="EMBL" id="CP022657">
    <property type="protein sequence ID" value="ASS75433.1"/>
    <property type="molecule type" value="Genomic_DNA"/>
</dbReference>